<keyword evidence="1" id="KW-0812">Transmembrane</keyword>
<dbReference type="EMBL" id="PUIB01000018">
    <property type="protein sequence ID" value="PQO33004.1"/>
    <property type="molecule type" value="Genomic_DNA"/>
</dbReference>
<dbReference type="RefSeq" id="WP_105356098.1">
    <property type="nucleotide sequence ID" value="NZ_PUIB01000018.1"/>
</dbReference>
<feature type="transmembrane region" description="Helical" evidence="1">
    <location>
        <begin position="126"/>
        <end position="147"/>
    </location>
</feature>
<keyword evidence="1" id="KW-1133">Transmembrane helix</keyword>
<accession>A0A2S8FMC0</accession>
<feature type="transmembrane region" description="Helical" evidence="1">
    <location>
        <begin position="187"/>
        <end position="212"/>
    </location>
</feature>
<feature type="transmembrane region" description="Helical" evidence="1">
    <location>
        <begin position="224"/>
        <end position="244"/>
    </location>
</feature>
<proteinExistence type="predicted"/>
<evidence type="ECO:0000313" key="2">
    <source>
        <dbReference type="EMBL" id="PQO33004.1"/>
    </source>
</evidence>
<reference evidence="2 3" key="1">
    <citation type="submission" date="2018-02" db="EMBL/GenBank/DDBJ databases">
        <title>Comparative genomes isolates from brazilian mangrove.</title>
        <authorList>
            <person name="Araujo J.E."/>
            <person name="Taketani R.G."/>
            <person name="Silva M.C.P."/>
            <person name="Loureco M.V."/>
            <person name="Andreote F.D."/>
        </authorList>
    </citation>
    <scope>NUCLEOTIDE SEQUENCE [LARGE SCALE GENOMIC DNA]</scope>
    <source>
        <strain evidence="2 3">NAP PRIS-MGV</strain>
    </source>
</reference>
<feature type="transmembrane region" description="Helical" evidence="1">
    <location>
        <begin position="32"/>
        <end position="58"/>
    </location>
</feature>
<dbReference type="Proteomes" id="UP000239388">
    <property type="component" value="Unassembled WGS sequence"/>
</dbReference>
<feature type="transmembrane region" description="Helical" evidence="1">
    <location>
        <begin position="250"/>
        <end position="269"/>
    </location>
</feature>
<sequence length="296" mass="31971">MHETNPFLSPQHVAEPVTEAIGDPTRPKPWSVLSVLATMVVVAILIPPLVATIMNVGLRATLKGQLSYDPLTMTGASLILPQVLMLGFWMGVGSGSLWMRAGTGLLLMGGLCGETAIMGHENWTDVLQLLFSAIAGAVFFDSILLAYRERSCRRQVLGNALLILFSIAVILLLEYSPLFWQGKMIALPWYVLVGPYVAIGISVAMGGIFLLLQKHGLGKRGWKLAVGGLLLTPLMLGIALLSTISNSEYSVLEFSLPWACLEIGTLVLFHATQRTLRSYGGSYVPLALVTSEFAET</sequence>
<dbReference type="OrthoDB" id="304007at2"/>
<evidence type="ECO:0000313" key="3">
    <source>
        <dbReference type="Proteomes" id="UP000239388"/>
    </source>
</evidence>
<gene>
    <name evidence="2" type="ORF">C5Y98_17870</name>
</gene>
<comment type="caution">
    <text evidence="2">The sequence shown here is derived from an EMBL/GenBank/DDBJ whole genome shotgun (WGS) entry which is preliminary data.</text>
</comment>
<feature type="transmembrane region" description="Helical" evidence="1">
    <location>
        <begin position="156"/>
        <end position="175"/>
    </location>
</feature>
<dbReference type="AlphaFoldDB" id="A0A2S8FMC0"/>
<name>A0A2S8FMC0_9BACT</name>
<protein>
    <submittedName>
        <fullName evidence="2">Uncharacterized protein</fullName>
    </submittedName>
</protein>
<evidence type="ECO:0000256" key="1">
    <source>
        <dbReference type="SAM" id="Phobius"/>
    </source>
</evidence>
<organism evidence="2 3">
    <name type="scientific">Blastopirellula marina</name>
    <dbReference type="NCBI Taxonomy" id="124"/>
    <lineage>
        <taxon>Bacteria</taxon>
        <taxon>Pseudomonadati</taxon>
        <taxon>Planctomycetota</taxon>
        <taxon>Planctomycetia</taxon>
        <taxon>Pirellulales</taxon>
        <taxon>Pirellulaceae</taxon>
        <taxon>Blastopirellula</taxon>
    </lineage>
</organism>
<keyword evidence="1" id="KW-0472">Membrane</keyword>
<feature type="transmembrane region" description="Helical" evidence="1">
    <location>
        <begin position="70"/>
        <end position="90"/>
    </location>
</feature>